<dbReference type="EMBL" id="SMKA01000505">
    <property type="protein sequence ID" value="TDC13792.1"/>
    <property type="molecule type" value="Genomic_DNA"/>
</dbReference>
<protein>
    <submittedName>
        <fullName evidence="2">Uncharacterized protein</fullName>
    </submittedName>
</protein>
<evidence type="ECO:0000256" key="1">
    <source>
        <dbReference type="SAM" id="MobiDB-lite"/>
    </source>
</evidence>
<accession>A0A4R4P1J9</accession>
<dbReference type="RefSeq" id="WP_132416413.1">
    <property type="nucleotide sequence ID" value="NZ_SMKA01000505.1"/>
</dbReference>
<evidence type="ECO:0000313" key="3">
    <source>
        <dbReference type="Proteomes" id="UP000295075"/>
    </source>
</evidence>
<gene>
    <name evidence="2" type="ORF">E1261_44625</name>
</gene>
<dbReference type="Proteomes" id="UP000295075">
    <property type="component" value="Unassembled WGS sequence"/>
</dbReference>
<dbReference type="AlphaFoldDB" id="A0A4R4P1J9"/>
<feature type="compositionally biased region" description="Polar residues" evidence="1">
    <location>
        <begin position="1"/>
        <end position="10"/>
    </location>
</feature>
<feature type="region of interest" description="Disordered" evidence="1">
    <location>
        <begin position="1"/>
        <end position="52"/>
    </location>
</feature>
<reference evidence="2 3" key="1">
    <citation type="submission" date="2019-03" db="EMBL/GenBank/DDBJ databases">
        <title>Draft genome sequences of novel Actinobacteria.</title>
        <authorList>
            <person name="Sahin N."/>
            <person name="Ay H."/>
            <person name="Saygin H."/>
        </authorList>
    </citation>
    <scope>NUCLEOTIDE SEQUENCE [LARGE SCALE GENOMIC DNA]</scope>
    <source>
        <strain evidence="2 3">JCM 30547</strain>
    </source>
</reference>
<proteinExistence type="predicted"/>
<name>A0A4R4P1J9_9ACTN</name>
<keyword evidence="3" id="KW-1185">Reference proteome</keyword>
<organism evidence="2 3">
    <name type="scientific">Kribbella albertanoniae</name>
    <dbReference type="NCBI Taxonomy" id="1266829"/>
    <lineage>
        <taxon>Bacteria</taxon>
        <taxon>Bacillati</taxon>
        <taxon>Actinomycetota</taxon>
        <taxon>Actinomycetes</taxon>
        <taxon>Propionibacteriales</taxon>
        <taxon>Kribbellaceae</taxon>
        <taxon>Kribbella</taxon>
    </lineage>
</organism>
<dbReference type="OrthoDB" id="3830966at2"/>
<evidence type="ECO:0000313" key="2">
    <source>
        <dbReference type="EMBL" id="TDC13792.1"/>
    </source>
</evidence>
<sequence>MEHVETSQSPAAPLSAGAPHSTAASRSTGAQADALRGPAASRSSGAEHRARAKVLVAELHRMAAGTDDPAKRADLKRSADSLIRLATAYRP</sequence>
<comment type="caution">
    <text evidence="2">The sequence shown here is derived from an EMBL/GenBank/DDBJ whole genome shotgun (WGS) entry which is preliminary data.</text>
</comment>